<reference evidence="4" key="1">
    <citation type="submission" date="2023-08" db="EMBL/GenBank/DDBJ databases">
        <title>Complete genome sequence of Sinorhizobium chiapanecum ITTG S70 isolated from Acaciella angustissima nodules in Chiapas-Mexico.</title>
        <authorList>
            <person name="Rincon-Rosales R."/>
            <person name="Rogel M.A."/>
            <person name="Rincon-Medina C.I."/>
            <person name="Guerrero G."/>
            <person name="Manzano-Gomez L.A."/>
            <person name="Lopez-Lopez A."/>
            <person name="Rincon Molina F.A."/>
            <person name="Martinez-Romero E."/>
        </authorList>
    </citation>
    <scope>NUCLEOTIDE SEQUENCE</scope>
    <source>
        <strain evidence="4">ITTG S70</strain>
    </source>
</reference>
<dbReference type="InterPro" id="IPR000160">
    <property type="entry name" value="GGDEF_dom"/>
</dbReference>
<keyword evidence="1" id="KW-0812">Transmembrane</keyword>
<dbReference type="PROSITE" id="PS50887">
    <property type="entry name" value="GGDEF"/>
    <property type="match status" value="1"/>
</dbReference>
<dbReference type="PANTHER" id="PTHR44757:SF4">
    <property type="entry name" value="DIGUANYLATE CYCLASE DGCE-RELATED"/>
    <property type="match status" value="1"/>
</dbReference>
<dbReference type="Gene3D" id="3.20.20.450">
    <property type="entry name" value="EAL domain"/>
    <property type="match status" value="1"/>
</dbReference>
<dbReference type="Gene3D" id="3.30.70.270">
    <property type="match status" value="1"/>
</dbReference>
<dbReference type="SMART" id="SM00267">
    <property type="entry name" value="GGDEF"/>
    <property type="match status" value="1"/>
</dbReference>
<feature type="transmembrane region" description="Helical" evidence="1">
    <location>
        <begin position="9"/>
        <end position="31"/>
    </location>
</feature>
<evidence type="ECO:0000313" key="5">
    <source>
        <dbReference type="Proteomes" id="UP001432360"/>
    </source>
</evidence>
<keyword evidence="5" id="KW-1185">Reference proteome</keyword>
<keyword evidence="1" id="KW-1133">Transmembrane helix</keyword>
<sequence length="730" mass="80231">MRFSVGSTAVFKSMLPLVVAMTLMGGIYLAVHWSTQQSDAVAVARQQQLIELVISKMQYSIAHDQESVTVWDDAVRTISQEWDREWVDSNLGSWMHSYFRHDGAFVVSPDRKPLYAFLVGEANEQNAFRNIVPEAMPLIARLQKRLAEGDEAGTSEQVLSIGESDLVRLGGRPAIVSVKPIVSDTGNIQQEPGGEFLHVAVRFLDGDFLTRLGADYVFEDVRFSVVPNLGQERSYAPIVSSSGETVGYFSWLPFRPGADVAKATAPVLLVAAFCLFALTGVLSMILRKRSRRLQQSQAELNHLALHDPLTGLANRASFNQLLARVVAASTADQTNALLYLDLDRFKQVNDTLGHPVGDRLMIEVAKRLKETAGAAAVISRIGGDEFTIVVEHARQDEVEKLCDSLIAAIRRPFEIDGQPVLIGLSIGVAVAKGNAADPVEITRKADIALYHAKTSGRNRYAIFGPHMDELIRTRRDLEQDLRAALEAGNQLEVFYQPVYSAASHEISSLEALIRWRHPNKGGIAPEVFVPLAETSGLIDRLGAFVLKEACSTAREFPDLDIAVNVSAVELGQRHYAAQVFSLLRQFGIEPSRLELEITETALLDEAGVCEKNITALREFGVKFALDDFGTGFSSFGRLQRLEVDRIKIDRSFVQAFDRPGGGVAIVQSIVGVAHAKGLRTTAEGVETEEQSEILRNLGCDELQGFHLAEPMSKNSLRERLGAERAQRTSS</sequence>
<dbReference type="NCBIfam" id="TIGR00254">
    <property type="entry name" value="GGDEF"/>
    <property type="match status" value="1"/>
</dbReference>
<protein>
    <submittedName>
        <fullName evidence="4">EAL domain-containing protein</fullName>
    </submittedName>
</protein>
<organism evidence="4 5">
    <name type="scientific">Sinorhizobium chiapasense</name>
    <dbReference type="NCBI Taxonomy" id="501572"/>
    <lineage>
        <taxon>Bacteria</taxon>
        <taxon>Pseudomonadati</taxon>
        <taxon>Pseudomonadota</taxon>
        <taxon>Alphaproteobacteria</taxon>
        <taxon>Hyphomicrobiales</taxon>
        <taxon>Rhizobiaceae</taxon>
        <taxon>Sinorhizobium/Ensifer group</taxon>
        <taxon>Sinorhizobium</taxon>
    </lineage>
</organism>
<name>A0ABZ2B9L5_9HYPH</name>
<accession>A0ABZ2B9L5</accession>
<dbReference type="InterPro" id="IPR035919">
    <property type="entry name" value="EAL_sf"/>
</dbReference>
<feature type="transmembrane region" description="Helical" evidence="1">
    <location>
        <begin position="265"/>
        <end position="286"/>
    </location>
</feature>
<evidence type="ECO:0000256" key="1">
    <source>
        <dbReference type="SAM" id="Phobius"/>
    </source>
</evidence>
<dbReference type="EMBL" id="CP133148">
    <property type="protein sequence ID" value="WVT03150.1"/>
    <property type="molecule type" value="Genomic_DNA"/>
</dbReference>
<dbReference type="SUPFAM" id="SSF55073">
    <property type="entry name" value="Nucleotide cyclase"/>
    <property type="match status" value="1"/>
</dbReference>
<dbReference type="Pfam" id="PF00990">
    <property type="entry name" value="GGDEF"/>
    <property type="match status" value="1"/>
</dbReference>
<dbReference type="PROSITE" id="PS50883">
    <property type="entry name" value="EAL"/>
    <property type="match status" value="1"/>
</dbReference>
<gene>
    <name evidence="4" type="ORF">RB548_16900</name>
</gene>
<proteinExistence type="predicted"/>
<keyword evidence="1" id="KW-0472">Membrane</keyword>
<dbReference type="InterPro" id="IPR052155">
    <property type="entry name" value="Biofilm_reg_signaling"/>
</dbReference>
<dbReference type="Pfam" id="PF05228">
    <property type="entry name" value="CHASE4"/>
    <property type="match status" value="1"/>
</dbReference>
<dbReference type="Pfam" id="PF00563">
    <property type="entry name" value="EAL"/>
    <property type="match status" value="1"/>
</dbReference>
<evidence type="ECO:0000313" key="4">
    <source>
        <dbReference type="EMBL" id="WVT03150.1"/>
    </source>
</evidence>
<evidence type="ECO:0000259" key="3">
    <source>
        <dbReference type="PROSITE" id="PS50887"/>
    </source>
</evidence>
<dbReference type="InterPro" id="IPR029787">
    <property type="entry name" value="Nucleotide_cyclase"/>
</dbReference>
<dbReference type="PANTHER" id="PTHR44757">
    <property type="entry name" value="DIGUANYLATE CYCLASE DGCP"/>
    <property type="match status" value="1"/>
</dbReference>
<feature type="domain" description="GGDEF" evidence="3">
    <location>
        <begin position="333"/>
        <end position="465"/>
    </location>
</feature>
<dbReference type="InterPro" id="IPR007892">
    <property type="entry name" value="CHASE4"/>
</dbReference>
<evidence type="ECO:0000259" key="2">
    <source>
        <dbReference type="PROSITE" id="PS50883"/>
    </source>
</evidence>
<dbReference type="SMART" id="SM00052">
    <property type="entry name" value="EAL"/>
    <property type="match status" value="1"/>
</dbReference>
<dbReference type="Proteomes" id="UP001432360">
    <property type="component" value="Chromosome"/>
</dbReference>
<dbReference type="RefSeq" id="WP_331372389.1">
    <property type="nucleotide sequence ID" value="NZ_CP133148.1"/>
</dbReference>
<feature type="domain" description="EAL" evidence="2">
    <location>
        <begin position="474"/>
        <end position="724"/>
    </location>
</feature>
<dbReference type="InterPro" id="IPR043128">
    <property type="entry name" value="Rev_trsase/Diguanyl_cyclase"/>
</dbReference>
<dbReference type="CDD" id="cd01949">
    <property type="entry name" value="GGDEF"/>
    <property type="match status" value="1"/>
</dbReference>
<dbReference type="InterPro" id="IPR001633">
    <property type="entry name" value="EAL_dom"/>
</dbReference>
<dbReference type="SUPFAM" id="SSF141868">
    <property type="entry name" value="EAL domain-like"/>
    <property type="match status" value="1"/>
</dbReference>
<dbReference type="CDD" id="cd01948">
    <property type="entry name" value="EAL"/>
    <property type="match status" value="1"/>
</dbReference>